<dbReference type="InterPro" id="IPR054828">
    <property type="entry name" value="Vit_B12_bind_prot"/>
</dbReference>
<gene>
    <name evidence="3" type="ORF">ES711_05900</name>
</gene>
<dbReference type="AlphaFoldDB" id="A0A5C7AUL4"/>
<dbReference type="PROSITE" id="PS50983">
    <property type="entry name" value="FE_B12_PBP"/>
    <property type="match status" value="1"/>
</dbReference>
<protein>
    <submittedName>
        <fullName evidence="3">ABC transporter substrate-binding protein</fullName>
    </submittedName>
</protein>
<organism evidence="3 4">
    <name type="scientific">Gelidibacter salicanalis</name>
    <dbReference type="NCBI Taxonomy" id="291193"/>
    <lineage>
        <taxon>Bacteria</taxon>
        <taxon>Pseudomonadati</taxon>
        <taxon>Bacteroidota</taxon>
        <taxon>Flavobacteriia</taxon>
        <taxon>Flavobacteriales</taxon>
        <taxon>Flavobacteriaceae</taxon>
        <taxon>Gelidibacter</taxon>
    </lineage>
</organism>
<evidence type="ECO:0000313" key="3">
    <source>
        <dbReference type="EMBL" id="TXE09452.1"/>
    </source>
</evidence>
<keyword evidence="1" id="KW-0732">Signal</keyword>
<dbReference type="Pfam" id="PF01497">
    <property type="entry name" value="Peripla_BP_2"/>
    <property type="match status" value="1"/>
</dbReference>
<feature type="domain" description="Fe/B12 periplasmic-binding" evidence="2">
    <location>
        <begin position="17"/>
        <end position="262"/>
    </location>
</feature>
<dbReference type="InterPro" id="IPR002491">
    <property type="entry name" value="ABC_transptr_periplasmic_BD"/>
</dbReference>
<proteinExistence type="predicted"/>
<sequence length="262" mass="30171">MRDQLDRPIALESTPKRIVSLVPSQTELLVDLGLEEAIIGITKFCVHPHHLLKSKVIVGGTKQVHYDKIRELQPDIILCNKEENTKPMIAELEKIAPVHISDVNTLDNALELIQQYGEIFKKVEPAEQITNGIREKRNEFVAFLKDKPKKSVAYFIWKNPWMVAANGTFINEMLVEIGFLNFYINQERYPEITLATEQPESAELVFLSSEPFPFKHGHKAEVQAYFPNATIHIVDGEMFSWYGSRLEKAFDYFKTLHQFQTP</sequence>
<reference evidence="3 4" key="1">
    <citation type="submission" date="2019-08" db="EMBL/GenBank/DDBJ databases">
        <title>Genome sequence of Gelidibacter salicanalis IC162T.</title>
        <authorList>
            <person name="Bowman J.P."/>
        </authorList>
    </citation>
    <scope>NUCLEOTIDE SEQUENCE [LARGE SCALE GENOMIC DNA]</scope>
    <source>
        <strain evidence="3 4">IC162</strain>
    </source>
</reference>
<dbReference type="Gene3D" id="3.40.50.1980">
    <property type="entry name" value="Nitrogenase molybdenum iron protein domain"/>
    <property type="match status" value="2"/>
</dbReference>
<keyword evidence="4" id="KW-1185">Reference proteome</keyword>
<dbReference type="PANTHER" id="PTHR30535:SF34">
    <property type="entry name" value="MOLYBDATE-BINDING PROTEIN MOLA"/>
    <property type="match status" value="1"/>
</dbReference>
<dbReference type="RefSeq" id="WP_146891294.1">
    <property type="nucleotide sequence ID" value="NZ_VORX01000002.1"/>
</dbReference>
<dbReference type="SUPFAM" id="SSF53807">
    <property type="entry name" value="Helical backbone' metal receptor"/>
    <property type="match status" value="1"/>
</dbReference>
<evidence type="ECO:0000313" key="4">
    <source>
        <dbReference type="Proteomes" id="UP000321734"/>
    </source>
</evidence>
<evidence type="ECO:0000256" key="1">
    <source>
        <dbReference type="ARBA" id="ARBA00022729"/>
    </source>
</evidence>
<dbReference type="NCBIfam" id="NF038402">
    <property type="entry name" value="TroA_like"/>
    <property type="match status" value="1"/>
</dbReference>
<dbReference type="PANTHER" id="PTHR30535">
    <property type="entry name" value="VITAMIN B12-BINDING PROTEIN"/>
    <property type="match status" value="1"/>
</dbReference>
<comment type="caution">
    <text evidence="3">The sequence shown here is derived from an EMBL/GenBank/DDBJ whole genome shotgun (WGS) entry which is preliminary data.</text>
</comment>
<evidence type="ECO:0000259" key="2">
    <source>
        <dbReference type="PROSITE" id="PS50983"/>
    </source>
</evidence>
<dbReference type="OrthoDB" id="9816357at2"/>
<dbReference type="InterPro" id="IPR050902">
    <property type="entry name" value="ABC_Transporter_SBP"/>
</dbReference>
<accession>A0A5C7AUL4</accession>
<dbReference type="EMBL" id="VORX01000002">
    <property type="protein sequence ID" value="TXE09452.1"/>
    <property type="molecule type" value="Genomic_DNA"/>
</dbReference>
<name>A0A5C7AUL4_9FLAO</name>
<dbReference type="Proteomes" id="UP000321734">
    <property type="component" value="Unassembled WGS sequence"/>
</dbReference>